<feature type="coiled-coil region" evidence="1">
    <location>
        <begin position="26"/>
        <end position="71"/>
    </location>
</feature>
<dbReference type="EMBL" id="CAMKVN010008561">
    <property type="protein sequence ID" value="CAI2192630.1"/>
    <property type="molecule type" value="Genomic_DNA"/>
</dbReference>
<dbReference type="AlphaFoldDB" id="A0A9W4T5B2"/>
<keyword evidence="1" id="KW-0175">Coiled coil</keyword>
<organism evidence="2 3">
    <name type="scientific">Funneliformis geosporum</name>
    <dbReference type="NCBI Taxonomy" id="1117311"/>
    <lineage>
        <taxon>Eukaryota</taxon>
        <taxon>Fungi</taxon>
        <taxon>Fungi incertae sedis</taxon>
        <taxon>Mucoromycota</taxon>
        <taxon>Glomeromycotina</taxon>
        <taxon>Glomeromycetes</taxon>
        <taxon>Glomerales</taxon>
        <taxon>Glomeraceae</taxon>
        <taxon>Funneliformis</taxon>
    </lineage>
</organism>
<dbReference type="Proteomes" id="UP001153678">
    <property type="component" value="Unassembled WGS sequence"/>
</dbReference>
<evidence type="ECO:0000256" key="1">
    <source>
        <dbReference type="SAM" id="Coils"/>
    </source>
</evidence>
<gene>
    <name evidence="2" type="ORF">FWILDA_LOCUS15672</name>
</gene>
<evidence type="ECO:0000313" key="2">
    <source>
        <dbReference type="EMBL" id="CAI2192630.1"/>
    </source>
</evidence>
<sequence>MIRTIGKKGKRFRLKLQSTPTVLSEHKHTKNKLYNANQQIKQLKVQCDHYLDDMEKKNDNNDDELLALTIQDSIKNELLSSTLLINTEQYLSLVLQQPCDFCEEK</sequence>
<comment type="caution">
    <text evidence="2">The sequence shown here is derived from an EMBL/GenBank/DDBJ whole genome shotgun (WGS) entry which is preliminary data.</text>
</comment>
<name>A0A9W4T5B2_9GLOM</name>
<accession>A0A9W4T5B2</accession>
<protein>
    <submittedName>
        <fullName evidence="2">10144_t:CDS:1</fullName>
    </submittedName>
</protein>
<reference evidence="2" key="1">
    <citation type="submission" date="2022-08" db="EMBL/GenBank/DDBJ databases">
        <authorList>
            <person name="Kallberg Y."/>
            <person name="Tangrot J."/>
            <person name="Rosling A."/>
        </authorList>
    </citation>
    <scope>NUCLEOTIDE SEQUENCE</scope>
    <source>
        <strain evidence="2">Wild A</strain>
    </source>
</reference>
<keyword evidence="3" id="KW-1185">Reference proteome</keyword>
<proteinExistence type="predicted"/>
<evidence type="ECO:0000313" key="3">
    <source>
        <dbReference type="Proteomes" id="UP001153678"/>
    </source>
</evidence>
<dbReference type="OrthoDB" id="2420210at2759"/>